<dbReference type="InterPro" id="IPR036426">
    <property type="entry name" value="Bulb-type_lectin_dom_sf"/>
</dbReference>
<keyword evidence="4" id="KW-0723">Serine/threonine-protein kinase</keyword>
<keyword evidence="14 22" id="KW-0472">Membrane</keyword>
<dbReference type="FunFam" id="1.10.510.10:FF:000060">
    <property type="entry name" value="G-type lectin S-receptor-like serine/threonine-protein kinase"/>
    <property type="match status" value="1"/>
</dbReference>
<keyword evidence="7 22" id="KW-0812">Transmembrane</keyword>
<feature type="signal peptide" evidence="23">
    <location>
        <begin position="1"/>
        <end position="22"/>
    </location>
</feature>
<evidence type="ECO:0000313" key="27">
    <source>
        <dbReference type="EMBL" id="KAK7272324.1"/>
    </source>
</evidence>
<organism evidence="27 28">
    <name type="scientific">Clitoria ternatea</name>
    <name type="common">Butterfly pea</name>
    <dbReference type="NCBI Taxonomy" id="43366"/>
    <lineage>
        <taxon>Eukaryota</taxon>
        <taxon>Viridiplantae</taxon>
        <taxon>Streptophyta</taxon>
        <taxon>Embryophyta</taxon>
        <taxon>Tracheophyta</taxon>
        <taxon>Spermatophyta</taxon>
        <taxon>Magnoliopsida</taxon>
        <taxon>eudicotyledons</taxon>
        <taxon>Gunneridae</taxon>
        <taxon>Pentapetalae</taxon>
        <taxon>rosids</taxon>
        <taxon>fabids</taxon>
        <taxon>Fabales</taxon>
        <taxon>Fabaceae</taxon>
        <taxon>Papilionoideae</taxon>
        <taxon>50 kb inversion clade</taxon>
        <taxon>NPAAA clade</taxon>
        <taxon>indigoferoid/millettioid clade</taxon>
        <taxon>Phaseoleae</taxon>
        <taxon>Clitoria</taxon>
    </lineage>
</organism>
<evidence type="ECO:0000256" key="13">
    <source>
        <dbReference type="ARBA" id="ARBA00022989"/>
    </source>
</evidence>
<evidence type="ECO:0000256" key="19">
    <source>
        <dbReference type="ARBA" id="ARBA00048679"/>
    </source>
</evidence>
<dbReference type="InterPro" id="IPR017441">
    <property type="entry name" value="Protein_kinase_ATP_BS"/>
</dbReference>
<gene>
    <name evidence="27" type="ORF">RJT34_28843</name>
</gene>
<evidence type="ECO:0000259" key="26">
    <source>
        <dbReference type="PROSITE" id="PS50948"/>
    </source>
</evidence>
<evidence type="ECO:0000256" key="23">
    <source>
        <dbReference type="SAM" id="SignalP"/>
    </source>
</evidence>
<comment type="catalytic activity">
    <reaction evidence="19">
        <text>L-seryl-[protein] + ATP = O-phospho-L-seryl-[protein] + ADP + H(+)</text>
        <dbReference type="Rhea" id="RHEA:17989"/>
        <dbReference type="Rhea" id="RHEA-COMP:9863"/>
        <dbReference type="Rhea" id="RHEA-COMP:11604"/>
        <dbReference type="ChEBI" id="CHEBI:15378"/>
        <dbReference type="ChEBI" id="CHEBI:29999"/>
        <dbReference type="ChEBI" id="CHEBI:30616"/>
        <dbReference type="ChEBI" id="CHEBI:83421"/>
        <dbReference type="ChEBI" id="CHEBI:456216"/>
        <dbReference type="EC" id="2.7.11.1"/>
    </reaction>
</comment>
<evidence type="ECO:0000256" key="17">
    <source>
        <dbReference type="ARBA" id="ARBA00023180"/>
    </source>
</evidence>
<dbReference type="CDD" id="cd00028">
    <property type="entry name" value="B_lectin"/>
    <property type="match status" value="1"/>
</dbReference>
<keyword evidence="13 22" id="KW-1133">Transmembrane helix</keyword>
<dbReference type="PROSITE" id="PS00107">
    <property type="entry name" value="PROTEIN_KINASE_ATP"/>
    <property type="match status" value="1"/>
</dbReference>
<dbReference type="SUPFAM" id="SSF56112">
    <property type="entry name" value="Protein kinase-like (PK-like)"/>
    <property type="match status" value="1"/>
</dbReference>
<accession>A0AAN9F9U6</accession>
<evidence type="ECO:0000256" key="14">
    <source>
        <dbReference type="ARBA" id="ARBA00023136"/>
    </source>
</evidence>
<evidence type="ECO:0000256" key="12">
    <source>
        <dbReference type="ARBA" id="ARBA00022840"/>
    </source>
</evidence>
<feature type="domain" description="Bulb-type lectin" evidence="25">
    <location>
        <begin position="18"/>
        <end position="150"/>
    </location>
</feature>
<dbReference type="InterPro" id="IPR003609">
    <property type="entry name" value="Pan_app"/>
</dbReference>
<feature type="chain" id="PRO_5043054691" description="non-specific serine/threonine protein kinase" evidence="23">
    <location>
        <begin position="23"/>
        <end position="987"/>
    </location>
</feature>
<dbReference type="Pfam" id="PF01453">
    <property type="entry name" value="B_lectin"/>
    <property type="match status" value="1"/>
</dbReference>
<reference evidence="27 28" key="1">
    <citation type="submission" date="2024-01" db="EMBL/GenBank/DDBJ databases">
        <title>The genomes of 5 underutilized Papilionoideae crops provide insights into root nodulation and disease resistance.</title>
        <authorList>
            <person name="Yuan L."/>
        </authorList>
    </citation>
    <scope>NUCLEOTIDE SEQUENCE [LARGE SCALE GENOMIC DNA]</scope>
    <source>
        <strain evidence="27">LY-2023</strain>
        <tissue evidence="27">Leaf</tissue>
    </source>
</reference>
<dbReference type="SUPFAM" id="SSF51110">
    <property type="entry name" value="alpha-D-mannose-specific plant lectins"/>
    <property type="match status" value="1"/>
</dbReference>
<evidence type="ECO:0000313" key="28">
    <source>
        <dbReference type="Proteomes" id="UP001359559"/>
    </source>
</evidence>
<evidence type="ECO:0000256" key="8">
    <source>
        <dbReference type="ARBA" id="ARBA00022729"/>
    </source>
</evidence>
<evidence type="ECO:0000256" key="16">
    <source>
        <dbReference type="ARBA" id="ARBA00023170"/>
    </source>
</evidence>
<keyword evidence="12 20" id="KW-0067">ATP-binding</keyword>
<dbReference type="Gene3D" id="3.30.200.20">
    <property type="entry name" value="Phosphorylase Kinase, domain 1"/>
    <property type="match status" value="1"/>
</dbReference>
<dbReference type="GO" id="GO:0005524">
    <property type="term" value="F:ATP binding"/>
    <property type="evidence" value="ECO:0007669"/>
    <property type="project" value="UniProtKB-UniRule"/>
</dbReference>
<dbReference type="Gene3D" id="1.10.510.10">
    <property type="entry name" value="Transferase(Phosphotransferase) domain 1"/>
    <property type="match status" value="1"/>
</dbReference>
<evidence type="ECO:0000256" key="20">
    <source>
        <dbReference type="PROSITE-ProRule" id="PRU10141"/>
    </source>
</evidence>
<keyword evidence="5" id="KW-0597">Phosphoprotein</keyword>
<dbReference type="AlphaFoldDB" id="A0AAN9F9U6"/>
<keyword evidence="10 20" id="KW-0547">Nucleotide-binding</keyword>
<dbReference type="EC" id="2.7.11.1" evidence="2"/>
<dbReference type="InterPro" id="IPR001245">
    <property type="entry name" value="Ser-Thr/Tyr_kinase_cat_dom"/>
</dbReference>
<proteinExistence type="predicted"/>
<evidence type="ECO:0000256" key="3">
    <source>
        <dbReference type="ARBA" id="ARBA00022475"/>
    </source>
</evidence>
<keyword evidence="16" id="KW-0675">Receptor</keyword>
<evidence type="ECO:0000256" key="5">
    <source>
        <dbReference type="ARBA" id="ARBA00022553"/>
    </source>
</evidence>
<evidence type="ECO:0000256" key="21">
    <source>
        <dbReference type="SAM" id="MobiDB-lite"/>
    </source>
</evidence>
<evidence type="ECO:0000256" key="9">
    <source>
        <dbReference type="ARBA" id="ARBA00022734"/>
    </source>
</evidence>
<dbReference type="InterPro" id="IPR001480">
    <property type="entry name" value="Bulb-type_lectin_dom"/>
</dbReference>
<dbReference type="PROSITE" id="PS00108">
    <property type="entry name" value="PROTEIN_KINASE_ST"/>
    <property type="match status" value="1"/>
</dbReference>
<feature type="region of interest" description="Disordered" evidence="21">
    <location>
        <begin position="965"/>
        <end position="987"/>
    </location>
</feature>
<sequence length="987" mass="111199">MRTDVVLSLFLLCCVLWSQVYAASDTLSVGKKITRDSAGNLVSANQRFEVGFFEKGVKKYLGIWYHRLPGEKTVVWVANRDKPVEDSSAVFQIGKDGNIEVVGGTGASSQRYWFSELQVSSFTNKTVKLLDSGNLVLMDDDHSGNTSYHWQSFQNPTDTFLPGMNMDSESTLTSWINESDPGRGRFTFKLGGAGKFVVYKESQLHWTLDGQEQQAVSSNFLLFVNVALNVSTNGSKFFSTWKEYDEGQPHDFNMSRLVMDRGGELQFLKWEDDIWTKQWRGPANKCDIHNYCGNFSSCNGDWEPCKCLPGFSKLPWDNDYLGVGESQFPGCVRKSTSCFNKKDTFFLNLTNIKVGNPDRWNDTENEAECQSLCLNMCNDSHIQCQAYSYNTSKRGSLTCEIWTRDLPTLQEEHPDGRLLSILVNASDIAPTPNSCEPCGTNTIPYPLSTGPNCGDPTYNKFHCNLEGQVWFKTPRGNSYRVTGIHEADTRFYIQMDDSNRCEPGSSEQNDKPKSPFNVTNLCFRSDLAEISWQPAPEPLCREHKYCDHWPHSTCKARENRCFCDSKYTWNASTLSCTQEESLTNRSALILIAILGGLAILACTIIAFVIVRRKKRAHKLDKASTQVQESLYDSERHVKGLIGLGSLEEKNIDGIEVPCYTFASIVAATDNFSDSNKLGRGGYGHVYKGRFPGGQDIAVKRLSSVSTQGLQEFKNEVVLIAKLQHRNLVRLRGYCIKGDEKILLYEYMPNKSLDSFIFDRTRTFLLDWPMRFDIIVGIARGLLYLHQDSRLRVIHRDFKTSNILLDEEMNPKISDFGLAKIFGGKETEASTERVVGTYGYMAPEYALDGFFSIKSDVFGYGVVLLEILSGKRNTGFYESKQISSLLGYAWRLWTENKLLDLMDPSLSESCNESQFSRCALIGLLCVQDEPGDRPTMFNILTMLDSDIGTIPIPTQPTFFVNKRLSSSASSSSKPESGLQFESSYHEGR</sequence>
<keyword evidence="11" id="KW-0418">Kinase</keyword>
<dbReference type="InterPro" id="IPR000858">
    <property type="entry name" value="S_locus_glycoprot_dom"/>
</dbReference>
<evidence type="ECO:0000256" key="22">
    <source>
        <dbReference type="SAM" id="Phobius"/>
    </source>
</evidence>
<feature type="binding site" evidence="20">
    <location>
        <position position="699"/>
    </location>
    <ligand>
        <name>ATP</name>
        <dbReference type="ChEBI" id="CHEBI:30616"/>
    </ligand>
</feature>
<keyword evidence="8 23" id="KW-0732">Signal</keyword>
<evidence type="ECO:0000256" key="7">
    <source>
        <dbReference type="ARBA" id="ARBA00022692"/>
    </source>
</evidence>
<feature type="domain" description="Protein kinase" evidence="24">
    <location>
        <begin position="671"/>
        <end position="957"/>
    </location>
</feature>
<dbReference type="PROSITE" id="PS50011">
    <property type="entry name" value="PROTEIN_KINASE_DOM"/>
    <property type="match status" value="1"/>
</dbReference>
<dbReference type="InterPro" id="IPR008271">
    <property type="entry name" value="Ser/Thr_kinase_AS"/>
</dbReference>
<dbReference type="Proteomes" id="UP001359559">
    <property type="component" value="Unassembled WGS sequence"/>
</dbReference>
<dbReference type="FunFam" id="3.30.200.20:FF:000330">
    <property type="entry name" value="G-type lectin S-receptor-like serine/threonine-protein kinase At4g03230"/>
    <property type="match status" value="1"/>
</dbReference>
<dbReference type="Pfam" id="PF08276">
    <property type="entry name" value="PAN_2"/>
    <property type="match status" value="1"/>
</dbReference>
<comment type="catalytic activity">
    <reaction evidence="18">
        <text>L-threonyl-[protein] + ATP = O-phospho-L-threonyl-[protein] + ADP + H(+)</text>
        <dbReference type="Rhea" id="RHEA:46608"/>
        <dbReference type="Rhea" id="RHEA-COMP:11060"/>
        <dbReference type="Rhea" id="RHEA-COMP:11605"/>
        <dbReference type="ChEBI" id="CHEBI:15378"/>
        <dbReference type="ChEBI" id="CHEBI:30013"/>
        <dbReference type="ChEBI" id="CHEBI:30616"/>
        <dbReference type="ChEBI" id="CHEBI:61977"/>
        <dbReference type="ChEBI" id="CHEBI:456216"/>
        <dbReference type="EC" id="2.7.11.1"/>
    </reaction>
</comment>
<dbReference type="Gene3D" id="2.90.10.10">
    <property type="entry name" value="Bulb-type lectin domain"/>
    <property type="match status" value="1"/>
</dbReference>
<dbReference type="FunFam" id="2.90.10.10:FF:000009">
    <property type="entry name" value="Receptor-like serine/threonine-protein kinase SD1-8"/>
    <property type="match status" value="1"/>
</dbReference>
<dbReference type="PANTHER" id="PTHR27002">
    <property type="entry name" value="RECEPTOR-LIKE SERINE/THREONINE-PROTEIN KINASE SD1-8"/>
    <property type="match status" value="1"/>
</dbReference>
<dbReference type="GO" id="GO:0004674">
    <property type="term" value="F:protein serine/threonine kinase activity"/>
    <property type="evidence" value="ECO:0007669"/>
    <property type="project" value="UniProtKB-KW"/>
</dbReference>
<evidence type="ECO:0000256" key="4">
    <source>
        <dbReference type="ARBA" id="ARBA00022527"/>
    </source>
</evidence>
<evidence type="ECO:0000256" key="15">
    <source>
        <dbReference type="ARBA" id="ARBA00023157"/>
    </source>
</evidence>
<feature type="transmembrane region" description="Helical" evidence="22">
    <location>
        <begin position="587"/>
        <end position="610"/>
    </location>
</feature>
<protein>
    <recommendedName>
        <fullName evidence="2">non-specific serine/threonine protein kinase</fullName>
        <ecNumber evidence="2">2.7.11.1</ecNumber>
    </recommendedName>
</protein>
<dbReference type="GO" id="GO:0005886">
    <property type="term" value="C:plasma membrane"/>
    <property type="evidence" value="ECO:0007669"/>
    <property type="project" value="UniProtKB-SubCell"/>
</dbReference>
<dbReference type="SMART" id="SM00108">
    <property type="entry name" value="B_lectin"/>
    <property type="match status" value="1"/>
</dbReference>
<dbReference type="PROSITE" id="PS50948">
    <property type="entry name" value="PAN"/>
    <property type="match status" value="1"/>
</dbReference>
<dbReference type="CDD" id="cd14066">
    <property type="entry name" value="STKc_IRAK"/>
    <property type="match status" value="1"/>
</dbReference>
<dbReference type="EMBL" id="JAYKXN010000007">
    <property type="protein sequence ID" value="KAK7272324.1"/>
    <property type="molecule type" value="Genomic_DNA"/>
</dbReference>
<dbReference type="PANTHER" id="PTHR27002:SF798">
    <property type="entry name" value="S-LOCUS LECTIN KINASE FAMILY PROTEIN"/>
    <property type="match status" value="1"/>
</dbReference>
<dbReference type="Pfam" id="PF00954">
    <property type="entry name" value="S_locus_glycop"/>
    <property type="match status" value="1"/>
</dbReference>
<keyword evidence="9" id="KW-0430">Lectin</keyword>
<keyword evidence="15" id="KW-1015">Disulfide bond</keyword>
<keyword evidence="3" id="KW-1003">Cell membrane</keyword>
<evidence type="ECO:0000256" key="6">
    <source>
        <dbReference type="ARBA" id="ARBA00022679"/>
    </source>
</evidence>
<evidence type="ECO:0000256" key="18">
    <source>
        <dbReference type="ARBA" id="ARBA00047899"/>
    </source>
</evidence>
<evidence type="ECO:0000256" key="2">
    <source>
        <dbReference type="ARBA" id="ARBA00012513"/>
    </source>
</evidence>
<dbReference type="InterPro" id="IPR000719">
    <property type="entry name" value="Prot_kinase_dom"/>
</dbReference>
<dbReference type="InterPro" id="IPR011009">
    <property type="entry name" value="Kinase-like_dom_sf"/>
</dbReference>
<keyword evidence="28" id="KW-1185">Reference proteome</keyword>
<evidence type="ECO:0000259" key="25">
    <source>
        <dbReference type="PROSITE" id="PS50927"/>
    </source>
</evidence>
<evidence type="ECO:0000256" key="1">
    <source>
        <dbReference type="ARBA" id="ARBA00004251"/>
    </source>
</evidence>
<evidence type="ECO:0000259" key="24">
    <source>
        <dbReference type="PROSITE" id="PS50011"/>
    </source>
</evidence>
<comment type="caution">
    <text evidence="27">The sequence shown here is derived from an EMBL/GenBank/DDBJ whole genome shotgun (WGS) entry which is preliminary data.</text>
</comment>
<evidence type="ECO:0000256" key="11">
    <source>
        <dbReference type="ARBA" id="ARBA00022777"/>
    </source>
</evidence>
<name>A0AAN9F9U6_CLITE</name>
<keyword evidence="6" id="KW-0808">Transferase</keyword>
<comment type="subcellular location">
    <subcellularLocation>
        <location evidence="1">Cell membrane</location>
        <topology evidence="1">Single-pass type I membrane protein</topology>
    </subcellularLocation>
</comment>
<evidence type="ECO:0000256" key="10">
    <source>
        <dbReference type="ARBA" id="ARBA00022741"/>
    </source>
</evidence>
<dbReference type="Pfam" id="PF07714">
    <property type="entry name" value="PK_Tyr_Ser-Thr"/>
    <property type="match status" value="1"/>
</dbReference>
<dbReference type="GO" id="GO:0030246">
    <property type="term" value="F:carbohydrate binding"/>
    <property type="evidence" value="ECO:0007669"/>
    <property type="project" value="UniProtKB-KW"/>
</dbReference>
<keyword evidence="17" id="KW-0325">Glycoprotein</keyword>
<dbReference type="PROSITE" id="PS50927">
    <property type="entry name" value="BULB_LECTIN"/>
    <property type="match status" value="1"/>
</dbReference>
<feature type="domain" description="Apple" evidence="26">
    <location>
        <begin position="338"/>
        <end position="425"/>
    </location>
</feature>
<dbReference type="SMART" id="SM00473">
    <property type="entry name" value="PAN_AP"/>
    <property type="match status" value="1"/>
</dbReference>
<dbReference type="GO" id="GO:0048544">
    <property type="term" value="P:recognition of pollen"/>
    <property type="evidence" value="ECO:0007669"/>
    <property type="project" value="InterPro"/>
</dbReference>